<proteinExistence type="predicted"/>
<reference evidence="1" key="1">
    <citation type="submission" date="2022-11" db="EMBL/GenBank/DDBJ databases">
        <title>WGS-based characterization of Bacillus cereus isolated from food &amp; feed additives.</title>
        <authorList>
            <person name="Bogaerts B."/>
            <person name="Fraiture M.-A."/>
            <person name="Roosens N.H.C."/>
            <person name="De Keersmaecker S.C.J."/>
            <person name="Vanneste K."/>
        </authorList>
    </citation>
    <scope>NUCLEOTIDE SEQUENCE</scope>
    <source>
        <strain evidence="1">74.2</strain>
    </source>
</reference>
<comment type="caution">
    <text evidence="1">The sequence shown here is derived from an EMBL/GenBank/DDBJ whole genome shotgun (WGS) entry which is preliminary data.</text>
</comment>
<dbReference type="Proteomes" id="UP001174229">
    <property type="component" value="Unassembled WGS sequence"/>
</dbReference>
<evidence type="ECO:0000313" key="1">
    <source>
        <dbReference type="EMBL" id="MDK7395133.1"/>
    </source>
</evidence>
<sequence length="60" mass="7131">MFKVLRFIDFSKSSNYRLIAQMSNKMLSSSDRNERVEGQRMKEILEKRGYCCGEYKPTVM</sequence>
<dbReference type="RefSeq" id="WP_284992573.1">
    <property type="nucleotide sequence ID" value="NZ_JAPNPC010000037.1"/>
</dbReference>
<accession>A0AAW6YXI4</accession>
<dbReference type="EMBL" id="JAPNPE010000031">
    <property type="protein sequence ID" value="MDK7395133.1"/>
    <property type="molecule type" value="Genomic_DNA"/>
</dbReference>
<dbReference type="AlphaFoldDB" id="A0AAW6YXI4"/>
<evidence type="ECO:0000313" key="2">
    <source>
        <dbReference type="Proteomes" id="UP001174229"/>
    </source>
</evidence>
<gene>
    <name evidence="1" type="ORF">OWO78_27845</name>
</gene>
<name>A0AAW6YXI4_9BACI</name>
<protein>
    <submittedName>
        <fullName evidence="1">Uncharacterized protein</fullName>
    </submittedName>
</protein>
<organism evidence="1 2">
    <name type="scientific">Bacillus pacificus</name>
    <dbReference type="NCBI Taxonomy" id="2026187"/>
    <lineage>
        <taxon>Bacteria</taxon>
        <taxon>Bacillati</taxon>
        <taxon>Bacillota</taxon>
        <taxon>Bacilli</taxon>
        <taxon>Bacillales</taxon>
        <taxon>Bacillaceae</taxon>
        <taxon>Bacillus</taxon>
        <taxon>Bacillus cereus group</taxon>
    </lineage>
</organism>